<keyword evidence="2" id="KW-0732">Signal</keyword>
<dbReference type="Pfam" id="PF03401">
    <property type="entry name" value="TctC"/>
    <property type="match status" value="1"/>
</dbReference>
<accession>A0A7W8A424</accession>
<dbReference type="PANTHER" id="PTHR42928:SF3">
    <property type="entry name" value="UPF0065 PROTEIN YFLP"/>
    <property type="match status" value="1"/>
</dbReference>
<dbReference type="Gene3D" id="3.40.190.10">
    <property type="entry name" value="Periplasmic binding protein-like II"/>
    <property type="match status" value="1"/>
</dbReference>
<dbReference type="AlphaFoldDB" id="A0A7W8A424"/>
<protein>
    <submittedName>
        <fullName evidence="3">Putative tricarboxylic transport membrane protein</fullName>
    </submittedName>
</protein>
<reference evidence="3 4" key="1">
    <citation type="submission" date="2020-08" db="EMBL/GenBank/DDBJ databases">
        <title>Genomic Encyclopedia of Type Strains, Phase IV (KMG-IV): sequencing the most valuable type-strain genomes for metagenomic binning, comparative biology and taxonomic classification.</title>
        <authorList>
            <person name="Goeker M."/>
        </authorList>
    </citation>
    <scope>NUCLEOTIDE SEQUENCE [LARGE SCALE GENOMIC DNA]</scope>
    <source>
        <strain evidence="3 4">DSM 45385</strain>
    </source>
</reference>
<evidence type="ECO:0000256" key="2">
    <source>
        <dbReference type="SAM" id="SignalP"/>
    </source>
</evidence>
<feature type="signal peptide" evidence="2">
    <location>
        <begin position="1"/>
        <end position="23"/>
    </location>
</feature>
<evidence type="ECO:0000313" key="4">
    <source>
        <dbReference type="Proteomes" id="UP000568380"/>
    </source>
</evidence>
<comment type="similarity">
    <text evidence="1">Belongs to the UPF0065 (bug) family.</text>
</comment>
<dbReference type="Gene3D" id="3.40.190.150">
    <property type="entry name" value="Bordetella uptake gene, domain 1"/>
    <property type="match status" value="1"/>
</dbReference>
<dbReference type="Proteomes" id="UP000568380">
    <property type="component" value="Unassembled WGS sequence"/>
</dbReference>
<dbReference type="InterPro" id="IPR042100">
    <property type="entry name" value="Bug_dom1"/>
</dbReference>
<keyword evidence="4" id="KW-1185">Reference proteome</keyword>
<dbReference type="PANTHER" id="PTHR42928">
    <property type="entry name" value="TRICARBOXYLATE-BINDING PROTEIN"/>
    <property type="match status" value="1"/>
</dbReference>
<name>A0A7W8A424_9ACTN</name>
<dbReference type="PROSITE" id="PS51257">
    <property type="entry name" value="PROKAR_LIPOPROTEIN"/>
    <property type="match status" value="1"/>
</dbReference>
<dbReference type="EMBL" id="JACHIN010000004">
    <property type="protein sequence ID" value="MBB5077943.1"/>
    <property type="molecule type" value="Genomic_DNA"/>
</dbReference>
<evidence type="ECO:0000256" key="1">
    <source>
        <dbReference type="ARBA" id="ARBA00006987"/>
    </source>
</evidence>
<dbReference type="RefSeq" id="WP_184962248.1">
    <property type="nucleotide sequence ID" value="NZ_JACHIN010000004.1"/>
</dbReference>
<organism evidence="3 4">
    <name type="scientific">Nonomuraea endophytica</name>
    <dbReference type="NCBI Taxonomy" id="714136"/>
    <lineage>
        <taxon>Bacteria</taxon>
        <taxon>Bacillati</taxon>
        <taxon>Actinomycetota</taxon>
        <taxon>Actinomycetes</taxon>
        <taxon>Streptosporangiales</taxon>
        <taxon>Streptosporangiaceae</taxon>
        <taxon>Nonomuraea</taxon>
    </lineage>
</organism>
<proteinExistence type="inferred from homology"/>
<comment type="caution">
    <text evidence="3">The sequence shown here is derived from an EMBL/GenBank/DDBJ whole genome shotgun (WGS) entry which is preliminary data.</text>
</comment>
<feature type="chain" id="PRO_5031357216" evidence="2">
    <location>
        <begin position="24"/>
        <end position="308"/>
    </location>
</feature>
<sequence length="308" mass="32378">MRRRQFFALGLGLAACASGCATAGGGGHGLGPVGVVPGGERWAPVAQALFRTLRRTGYPATGTGGATTVTVTGLPALAAAELNDQRPMHVATTPLARLTGNVEVLVVPANSRLKDFDAFAAHLLAQPERTYLAGGPLGEPDHLLFGLIAQGLGVDVRKIDYTGYPGAQEVAAAMQGGKVAAATGRLRDWRARLDSGRIRPLAVSSAVRVPGVEAPTLLECGVRVDFADWCAAVGPAAMDRERRGAAVRMMEEATRSAPWHEACRNGGWEAIPLSGDDFATWLATESARTRRVLRELGMLDTPSTTYRG</sequence>
<gene>
    <name evidence="3" type="ORF">HNR40_003418</name>
</gene>
<evidence type="ECO:0000313" key="3">
    <source>
        <dbReference type="EMBL" id="MBB5077943.1"/>
    </source>
</evidence>
<dbReference type="InterPro" id="IPR005064">
    <property type="entry name" value="BUG"/>
</dbReference>